<dbReference type="Gene3D" id="1.20.1280.50">
    <property type="match status" value="1"/>
</dbReference>
<proteinExistence type="predicted"/>
<organism evidence="2 3">
    <name type="scientific">Jaapia argillacea MUCL 33604</name>
    <dbReference type="NCBI Taxonomy" id="933084"/>
    <lineage>
        <taxon>Eukaryota</taxon>
        <taxon>Fungi</taxon>
        <taxon>Dikarya</taxon>
        <taxon>Basidiomycota</taxon>
        <taxon>Agaricomycotina</taxon>
        <taxon>Agaricomycetes</taxon>
        <taxon>Agaricomycetidae</taxon>
        <taxon>Jaapiales</taxon>
        <taxon>Jaapiaceae</taxon>
        <taxon>Jaapia</taxon>
    </lineage>
</organism>
<evidence type="ECO:0000259" key="1">
    <source>
        <dbReference type="PROSITE" id="PS50181"/>
    </source>
</evidence>
<dbReference type="Pfam" id="PF12937">
    <property type="entry name" value="F-box-like"/>
    <property type="match status" value="1"/>
</dbReference>
<dbReference type="InParanoid" id="A0A067Q917"/>
<dbReference type="OrthoDB" id="3045500at2759"/>
<dbReference type="InterPro" id="IPR036047">
    <property type="entry name" value="F-box-like_dom_sf"/>
</dbReference>
<evidence type="ECO:0000313" key="2">
    <source>
        <dbReference type="EMBL" id="KDQ59987.1"/>
    </source>
</evidence>
<sequence length="191" mass="21041">MPVDCRGTSVHPISFIALDHDVLLSILFLLSVKDVSSLRQTCSTMHSVTKTNALWVRKVLQIKPLLPSLQKRVELSAAEDLEILCRHSLRLQANWQLDSPVPAAVMSFAVPPMVTCVKIFGPWLLVASIGGHRSSIAVYDINLDSNVRQWSPSCLSGQDPLTSFPLRGPVYDVAFDISPTANLITFSCQSR</sequence>
<accession>A0A067Q917</accession>
<dbReference type="HOGENOM" id="CLU_1421611_0_0_1"/>
<dbReference type="Proteomes" id="UP000027265">
    <property type="component" value="Unassembled WGS sequence"/>
</dbReference>
<dbReference type="PROSITE" id="PS50181">
    <property type="entry name" value="FBOX"/>
    <property type="match status" value="1"/>
</dbReference>
<evidence type="ECO:0000313" key="3">
    <source>
        <dbReference type="Proteomes" id="UP000027265"/>
    </source>
</evidence>
<dbReference type="SUPFAM" id="SSF81383">
    <property type="entry name" value="F-box domain"/>
    <property type="match status" value="1"/>
</dbReference>
<dbReference type="InterPro" id="IPR001810">
    <property type="entry name" value="F-box_dom"/>
</dbReference>
<protein>
    <recommendedName>
        <fullName evidence="1">F-box domain-containing protein</fullName>
    </recommendedName>
</protein>
<dbReference type="AlphaFoldDB" id="A0A067Q917"/>
<keyword evidence="3" id="KW-1185">Reference proteome</keyword>
<name>A0A067Q917_9AGAM</name>
<reference evidence="3" key="1">
    <citation type="journal article" date="2014" name="Proc. Natl. Acad. Sci. U.S.A.">
        <title>Extensive sampling of basidiomycete genomes demonstrates inadequacy of the white-rot/brown-rot paradigm for wood decay fungi.</title>
        <authorList>
            <person name="Riley R."/>
            <person name="Salamov A.A."/>
            <person name="Brown D.W."/>
            <person name="Nagy L.G."/>
            <person name="Floudas D."/>
            <person name="Held B.W."/>
            <person name="Levasseur A."/>
            <person name="Lombard V."/>
            <person name="Morin E."/>
            <person name="Otillar R."/>
            <person name="Lindquist E.A."/>
            <person name="Sun H."/>
            <person name="LaButti K.M."/>
            <person name="Schmutz J."/>
            <person name="Jabbour D."/>
            <person name="Luo H."/>
            <person name="Baker S.E."/>
            <person name="Pisabarro A.G."/>
            <person name="Walton J.D."/>
            <person name="Blanchette R.A."/>
            <person name="Henrissat B."/>
            <person name="Martin F."/>
            <person name="Cullen D."/>
            <person name="Hibbett D.S."/>
            <person name="Grigoriev I.V."/>
        </authorList>
    </citation>
    <scope>NUCLEOTIDE SEQUENCE [LARGE SCALE GENOMIC DNA]</scope>
    <source>
        <strain evidence="3">MUCL 33604</strain>
    </source>
</reference>
<feature type="domain" description="F-box" evidence="1">
    <location>
        <begin position="12"/>
        <end position="58"/>
    </location>
</feature>
<gene>
    <name evidence="2" type="ORF">JAAARDRAFT_592527</name>
</gene>
<dbReference type="EMBL" id="KL197714">
    <property type="protein sequence ID" value="KDQ59987.1"/>
    <property type="molecule type" value="Genomic_DNA"/>
</dbReference>